<comment type="caution">
    <text evidence="1">The sequence shown here is derived from an EMBL/GenBank/DDBJ whole genome shotgun (WGS) entry which is preliminary data.</text>
</comment>
<proteinExistence type="predicted"/>
<evidence type="ECO:0000313" key="1">
    <source>
        <dbReference type="EMBL" id="CAH0539271.1"/>
    </source>
</evidence>
<name>A0ABN8E2E4_9VIBR</name>
<sequence>MIHSVTIIVHIFDSKQQKHLVGYREINLPFAPYIGMSVQSGGVDFGAFNTVTWIELEDRFSCTISYDRQHSAEDLEFIVNEAKSVGYQWTEEESPT</sequence>
<evidence type="ECO:0000313" key="2">
    <source>
        <dbReference type="Proteomes" id="UP000838748"/>
    </source>
</evidence>
<protein>
    <submittedName>
        <fullName evidence="1">Uncharacterized protein</fullName>
    </submittedName>
</protein>
<dbReference type="RefSeq" id="WP_237361345.1">
    <property type="nucleotide sequence ID" value="NZ_CAKLDM010000002.1"/>
</dbReference>
<keyword evidence="2" id="KW-1185">Reference proteome</keyword>
<accession>A0ABN8E2E4</accession>
<reference evidence="1" key="1">
    <citation type="submission" date="2021-11" db="EMBL/GenBank/DDBJ databases">
        <authorList>
            <person name="Rodrigo-Torres L."/>
            <person name="Arahal R. D."/>
            <person name="Lucena T."/>
        </authorList>
    </citation>
    <scope>NUCLEOTIDE SEQUENCE</scope>
    <source>
        <strain evidence="1">CECT 7928</strain>
    </source>
</reference>
<dbReference type="EMBL" id="CAKLDM010000002">
    <property type="protein sequence ID" value="CAH0539271.1"/>
    <property type="molecule type" value="Genomic_DNA"/>
</dbReference>
<dbReference type="Proteomes" id="UP000838748">
    <property type="component" value="Unassembled WGS sequence"/>
</dbReference>
<gene>
    <name evidence="1" type="ORF">VMF7928_02032</name>
</gene>
<organism evidence="1 2">
    <name type="scientific">Vibrio marisflavi CECT 7928</name>
    <dbReference type="NCBI Taxonomy" id="634439"/>
    <lineage>
        <taxon>Bacteria</taxon>
        <taxon>Pseudomonadati</taxon>
        <taxon>Pseudomonadota</taxon>
        <taxon>Gammaproteobacteria</taxon>
        <taxon>Vibrionales</taxon>
        <taxon>Vibrionaceae</taxon>
        <taxon>Vibrio</taxon>
    </lineage>
</organism>